<dbReference type="Pfam" id="PF00581">
    <property type="entry name" value="Rhodanese"/>
    <property type="match status" value="1"/>
</dbReference>
<accession>A0A1H8IWS7</accession>
<proteinExistence type="predicted"/>
<keyword evidence="2" id="KW-0808">Transferase</keyword>
<dbReference type="PANTHER" id="PTHR43031">
    <property type="entry name" value="FAD-DEPENDENT OXIDOREDUCTASE"/>
    <property type="match status" value="1"/>
</dbReference>
<organism evidence="2 3">
    <name type="scientific">Amphibacillus marinus</name>
    <dbReference type="NCBI Taxonomy" id="872970"/>
    <lineage>
        <taxon>Bacteria</taxon>
        <taxon>Bacillati</taxon>
        <taxon>Bacillota</taxon>
        <taxon>Bacilli</taxon>
        <taxon>Bacillales</taxon>
        <taxon>Bacillaceae</taxon>
        <taxon>Amphibacillus</taxon>
    </lineage>
</organism>
<sequence length="98" mass="10903">MESMTAKELYDRIMNRETLNIIDVREADEVAEGKIAQAQHIAMGQIPNAIADLNKNEHYYIICLSGSRSAAVCHFLADQGFETTNIEDGMLAWQGETA</sequence>
<dbReference type="CDD" id="cd00158">
    <property type="entry name" value="RHOD"/>
    <property type="match status" value="1"/>
</dbReference>
<name>A0A1H8IWS7_9BACI</name>
<reference evidence="2 3" key="1">
    <citation type="submission" date="2016-10" db="EMBL/GenBank/DDBJ databases">
        <authorList>
            <person name="de Groot N.N."/>
        </authorList>
    </citation>
    <scope>NUCLEOTIDE SEQUENCE [LARGE SCALE GENOMIC DNA]</scope>
    <source>
        <strain evidence="2 3">CGMCC 1.10434</strain>
    </source>
</reference>
<evidence type="ECO:0000259" key="1">
    <source>
        <dbReference type="PROSITE" id="PS50206"/>
    </source>
</evidence>
<dbReference type="GO" id="GO:0016740">
    <property type="term" value="F:transferase activity"/>
    <property type="evidence" value="ECO:0007669"/>
    <property type="project" value="UniProtKB-KW"/>
</dbReference>
<evidence type="ECO:0000313" key="2">
    <source>
        <dbReference type="EMBL" id="SEN72496.1"/>
    </source>
</evidence>
<dbReference type="AlphaFoldDB" id="A0A1H8IWS7"/>
<dbReference type="STRING" id="872970.SAMN04488134_101741"/>
<dbReference type="Proteomes" id="UP000199300">
    <property type="component" value="Unassembled WGS sequence"/>
</dbReference>
<dbReference type="InterPro" id="IPR036873">
    <property type="entry name" value="Rhodanese-like_dom_sf"/>
</dbReference>
<dbReference type="Gene3D" id="3.40.250.10">
    <property type="entry name" value="Rhodanese-like domain"/>
    <property type="match status" value="1"/>
</dbReference>
<dbReference type="SMART" id="SM00450">
    <property type="entry name" value="RHOD"/>
    <property type="match status" value="1"/>
</dbReference>
<evidence type="ECO:0000313" key="3">
    <source>
        <dbReference type="Proteomes" id="UP000199300"/>
    </source>
</evidence>
<dbReference type="SUPFAM" id="SSF52821">
    <property type="entry name" value="Rhodanese/Cell cycle control phosphatase"/>
    <property type="match status" value="1"/>
</dbReference>
<dbReference type="EMBL" id="FODJ01000001">
    <property type="protein sequence ID" value="SEN72496.1"/>
    <property type="molecule type" value="Genomic_DNA"/>
</dbReference>
<dbReference type="RefSeq" id="WP_091494914.1">
    <property type="nucleotide sequence ID" value="NZ_FODJ01000001.1"/>
</dbReference>
<feature type="domain" description="Rhodanese" evidence="1">
    <location>
        <begin position="15"/>
        <end position="98"/>
    </location>
</feature>
<keyword evidence="3" id="KW-1185">Reference proteome</keyword>
<gene>
    <name evidence="2" type="ORF">SAMN04488134_101741</name>
</gene>
<dbReference type="PROSITE" id="PS50206">
    <property type="entry name" value="RHODANESE_3"/>
    <property type="match status" value="1"/>
</dbReference>
<dbReference type="InterPro" id="IPR001763">
    <property type="entry name" value="Rhodanese-like_dom"/>
</dbReference>
<protein>
    <submittedName>
        <fullName evidence="2">Rhodanese-related sulfurtransferase</fullName>
    </submittedName>
</protein>
<dbReference type="PANTHER" id="PTHR43031:SF17">
    <property type="entry name" value="SULFURTRANSFERASE YTWF-RELATED"/>
    <property type="match status" value="1"/>
</dbReference>
<dbReference type="OrthoDB" id="9800872at2"/>
<dbReference type="InterPro" id="IPR050229">
    <property type="entry name" value="GlpE_sulfurtransferase"/>
</dbReference>